<comment type="caution">
    <text evidence="2">The sequence shown here is derived from an EMBL/GenBank/DDBJ whole genome shotgun (WGS) entry which is preliminary data.</text>
</comment>
<dbReference type="AlphaFoldDB" id="A0AAN6JL72"/>
<name>A0AAN6JL72_9BASI</name>
<feature type="compositionally biased region" description="Acidic residues" evidence="1">
    <location>
        <begin position="77"/>
        <end position="93"/>
    </location>
</feature>
<accession>A0AAN6JL72</accession>
<evidence type="ECO:0000313" key="2">
    <source>
        <dbReference type="EMBL" id="KAK0533545.1"/>
    </source>
</evidence>
<feature type="compositionally biased region" description="Basic and acidic residues" evidence="1">
    <location>
        <begin position="1"/>
        <end position="11"/>
    </location>
</feature>
<keyword evidence="3" id="KW-1185">Reference proteome</keyword>
<organism evidence="2 3">
    <name type="scientific">Tilletia horrida</name>
    <dbReference type="NCBI Taxonomy" id="155126"/>
    <lineage>
        <taxon>Eukaryota</taxon>
        <taxon>Fungi</taxon>
        <taxon>Dikarya</taxon>
        <taxon>Basidiomycota</taxon>
        <taxon>Ustilaginomycotina</taxon>
        <taxon>Exobasidiomycetes</taxon>
        <taxon>Tilletiales</taxon>
        <taxon>Tilletiaceae</taxon>
        <taxon>Tilletia</taxon>
    </lineage>
</organism>
<gene>
    <name evidence="2" type="ORF">OC842_002945</name>
</gene>
<reference evidence="2" key="1">
    <citation type="journal article" date="2023" name="PhytoFront">
        <title>Draft Genome Resources of Seven Strains of Tilletia horrida, Causal Agent of Kernel Smut of Rice.</title>
        <authorList>
            <person name="Khanal S."/>
            <person name="Antony Babu S."/>
            <person name="Zhou X.G."/>
        </authorList>
    </citation>
    <scope>NUCLEOTIDE SEQUENCE</scope>
    <source>
        <strain evidence="2">TX3</strain>
    </source>
</reference>
<feature type="region of interest" description="Disordered" evidence="1">
    <location>
        <begin position="1"/>
        <end position="93"/>
    </location>
</feature>
<feature type="compositionally biased region" description="Basic and acidic residues" evidence="1">
    <location>
        <begin position="65"/>
        <end position="76"/>
    </location>
</feature>
<dbReference type="EMBL" id="JAPDMQ010000135">
    <property type="protein sequence ID" value="KAK0533545.1"/>
    <property type="molecule type" value="Genomic_DNA"/>
</dbReference>
<evidence type="ECO:0000256" key="1">
    <source>
        <dbReference type="SAM" id="MobiDB-lite"/>
    </source>
</evidence>
<dbReference type="Proteomes" id="UP001176521">
    <property type="component" value="Unassembled WGS sequence"/>
</dbReference>
<evidence type="ECO:0000313" key="3">
    <source>
        <dbReference type="Proteomes" id="UP001176521"/>
    </source>
</evidence>
<proteinExistence type="predicted"/>
<sequence length="93" mass="10019">MKDAHQFRDAADPETESMRAAQVDDLPTNDVPVSPEQETHFSLGASEDEDDYGGPSQPGAAAAGKKAERNERRGVNDDDDSDSDDLEWESGPA</sequence>
<protein>
    <submittedName>
        <fullName evidence="2">Uncharacterized protein</fullName>
    </submittedName>
</protein>